<keyword evidence="10" id="KW-1185">Reference proteome</keyword>
<dbReference type="CDD" id="cd08977">
    <property type="entry name" value="SusD"/>
    <property type="match status" value="1"/>
</dbReference>
<dbReference type="Pfam" id="PF14322">
    <property type="entry name" value="SusD-like_3"/>
    <property type="match status" value="1"/>
</dbReference>
<evidence type="ECO:0000256" key="4">
    <source>
        <dbReference type="ARBA" id="ARBA00023136"/>
    </source>
</evidence>
<dbReference type="Pfam" id="PF07980">
    <property type="entry name" value="SusD_RagB"/>
    <property type="match status" value="1"/>
</dbReference>
<protein>
    <submittedName>
        <fullName evidence="9">Membrane protein</fullName>
    </submittedName>
</protein>
<geneLocation type="plasmid" evidence="9 10">
    <name>pFA3</name>
</geneLocation>
<keyword evidence="5" id="KW-0998">Cell outer membrane</keyword>
<dbReference type="KEGG" id="fax:FUAX_46710"/>
<dbReference type="Gene3D" id="1.25.40.390">
    <property type="match status" value="1"/>
</dbReference>
<accession>A0AAU9CJE5</accession>
<keyword evidence="9" id="KW-0614">Plasmid</keyword>
<proteinExistence type="inferred from homology"/>
<keyword evidence="4" id="KW-0472">Membrane</keyword>
<keyword evidence="3 6" id="KW-0732">Signal</keyword>
<dbReference type="Proteomes" id="UP001348817">
    <property type="component" value="Plasmid pFA3"/>
</dbReference>
<sequence>MIGNKFKKYILALIAMSGIAFSSCEDLLEQTSPDTLTTDNYWRTPDDVRRFAVAVYDQLSYFTWKFGEVEFVCENLRGDDLVAAPGATQYGYLGRVVNFTNNDEWSPRNIWYKNYNMIHLSNQALANMGRVSGLSDADKAKFEAEFRFLKAYAHFDIWKNFHGVIIRDEVVSNGEQIDKALATEAEIDEYFVREFTAAANGLPAKWDDNNYGRATSGAAWAYLGKFHLYRKQWAEATAAFAKVTGYGLEDNFRSLFNGTNEQNKESIFVSKFSIDANTSQHSNLGLALVPGEKNGWNLVRVSEFATNSYEANDIRKDASVLLDGGTLEGETVDFDDENMRMLAKYVESMDIVNTGKSGTDYILMRYADVLLMNAEALNEQNQTGPALAALNQVRSRAGLGNFSGAQAEIRTEIKKQRMLELLGEGHRFYDLVRWGNPKQALSVEGGHPGAVNFEEGKHNYFPIPAVEYDENNLVDPTPKF</sequence>
<comment type="similarity">
    <text evidence="2">Belongs to the SusD family.</text>
</comment>
<dbReference type="InterPro" id="IPR033985">
    <property type="entry name" value="SusD-like_N"/>
</dbReference>
<reference evidence="9 10" key="1">
    <citation type="submission" date="2021-12" db="EMBL/GenBank/DDBJ databases">
        <title>Genome sequencing of bacteria with rrn-lacking chromosome and rrn-plasmid.</title>
        <authorList>
            <person name="Anda M."/>
            <person name="Iwasaki W."/>
        </authorList>
    </citation>
    <scope>NUCLEOTIDE SEQUENCE [LARGE SCALE GENOMIC DNA]</scope>
    <source>
        <strain evidence="9 10">DSM 100852</strain>
        <plasmid evidence="9 10">pFA3</plasmid>
    </source>
</reference>
<evidence type="ECO:0000259" key="8">
    <source>
        <dbReference type="Pfam" id="PF14322"/>
    </source>
</evidence>
<dbReference type="AlphaFoldDB" id="A0AAU9CJE5"/>
<feature type="chain" id="PRO_5043908323" evidence="6">
    <location>
        <begin position="23"/>
        <end position="480"/>
    </location>
</feature>
<evidence type="ECO:0000313" key="10">
    <source>
        <dbReference type="Proteomes" id="UP001348817"/>
    </source>
</evidence>
<comment type="subcellular location">
    <subcellularLocation>
        <location evidence="1">Cell outer membrane</location>
    </subcellularLocation>
</comment>
<dbReference type="SUPFAM" id="SSF48452">
    <property type="entry name" value="TPR-like"/>
    <property type="match status" value="1"/>
</dbReference>
<evidence type="ECO:0000256" key="6">
    <source>
        <dbReference type="SAM" id="SignalP"/>
    </source>
</evidence>
<evidence type="ECO:0000259" key="7">
    <source>
        <dbReference type="Pfam" id="PF07980"/>
    </source>
</evidence>
<evidence type="ECO:0000256" key="5">
    <source>
        <dbReference type="ARBA" id="ARBA00023237"/>
    </source>
</evidence>
<evidence type="ECO:0000256" key="3">
    <source>
        <dbReference type="ARBA" id="ARBA00022729"/>
    </source>
</evidence>
<evidence type="ECO:0000256" key="2">
    <source>
        <dbReference type="ARBA" id="ARBA00006275"/>
    </source>
</evidence>
<evidence type="ECO:0000313" key="9">
    <source>
        <dbReference type="EMBL" id="BDD12239.1"/>
    </source>
</evidence>
<feature type="signal peptide" evidence="6">
    <location>
        <begin position="1"/>
        <end position="22"/>
    </location>
</feature>
<dbReference type="RefSeq" id="WP_338395380.1">
    <property type="nucleotide sequence ID" value="NZ_AP025317.1"/>
</dbReference>
<dbReference type="PROSITE" id="PS51257">
    <property type="entry name" value="PROKAR_LIPOPROTEIN"/>
    <property type="match status" value="1"/>
</dbReference>
<organism evidence="9 10">
    <name type="scientific">Fulvitalea axinellae</name>
    <dbReference type="NCBI Taxonomy" id="1182444"/>
    <lineage>
        <taxon>Bacteria</taxon>
        <taxon>Pseudomonadati</taxon>
        <taxon>Bacteroidota</taxon>
        <taxon>Cytophagia</taxon>
        <taxon>Cytophagales</taxon>
        <taxon>Persicobacteraceae</taxon>
        <taxon>Fulvitalea</taxon>
    </lineage>
</organism>
<dbReference type="GO" id="GO:0009279">
    <property type="term" value="C:cell outer membrane"/>
    <property type="evidence" value="ECO:0007669"/>
    <property type="project" value="UniProtKB-SubCell"/>
</dbReference>
<dbReference type="EMBL" id="AP025317">
    <property type="protein sequence ID" value="BDD12239.1"/>
    <property type="molecule type" value="Genomic_DNA"/>
</dbReference>
<feature type="domain" description="SusD-like N-terminal" evidence="8">
    <location>
        <begin position="100"/>
        <end position="228"/>
    </location>
</feature>
<evidence type="ECO:0000256" key="1">
    <source>
        <dbReference type="ARBA" id="ARBA00004442"/>
    </source>
</evidence>
<dbReference type="InterPro" id="IPR012944">
    <property type="entry name" value="SusD_RagB_dom"/>
</dbReference>
<name>A0AAU9CJE5_9BACT</name>
<dbReference type="InterPro" id="IPR011990">
    <property type="entry name" value="TPR-like_helical_dom_sf"/>
</dbReference>
<gene>
    <name evidence="9" type="ORF">FUAX_46710</name>
</gene>
<feature type="domain" description="RagB/SusD" evidence="7">
    <location>
        <begin position="264"/>
        <end position="471"/>
    </location>
</feature>